<feature type="region of interest" description="Disordered" evidence="1">
    <location>
        <begin position="33"/>
        <end position="65"/>
    </location>
</feature>
<dbReference type="AlphaFoldDB" id="A0A9D1STM9"/>
<evidence type="ECO:0000256" key="1">
    <source>
        <dbReference type="SAM" id="MobiDB-lite"/>
    </source>
</evidence>
<comment type="caution">
    <text evidence="3">The sequence shown here is derived from an EMBL/GenBank/DDBJ whole genome shotgun (WGS) entry which is preliminary data.</text>
</comment>
<evidence type="ECO:0000256" key="2">
    <source>
        <dbReference type="SAM" id="SignalP"/>
    </source>
</evidence>
<dbReference type="Proteomes" id="UP000824128">
    <property type="component" value="Unassembled WGS sequence"/>
</dbReference>
<accession>A0A9D1STM9</accession>
<name>A0A9D1STM9_9FIRM</name>
<feature type="signal peptide" evidence="2">
    <location>
        <begin position="1"/>
        <end position="34"/>
    </location>
</feature>
<gene>
    <name evidence="3" type="ORF">IAD24_07040</name>
</gene>
<organism evidence="3 4">
    <name type="scientific">Candidatus Aphodomorpha intestinavium</name>
    <dbReference type="NCBI Taxonomy" id="2840672"/>
    <lineage>
        <taxon>Bacteria</taxon>
        <taxon>Bacillati</taxon>
        <taxon>Bacillota</taxon>
        <taxon>Clostridia</taxon>
        <taxon>Eubacteriales</taxon>
        <taxon>Candidatus Aphodomorpha</taxon>
    </lineage>
</organism>
<reference evidence="3" key="2">
    <citation type="journal article" date="2021" name="PeerJ">
        <title>Extensive microbial diversity within the chicken gut microbiome revealed by metagenomics and culture.</title>
        <authorList>
            <person name="Gilroy R."/>
            <person name="Ravi A."/>
            <person name="Getino M."/>
            <person name="Pursley I."/>
            <person name="Horton D.L."/>
            <person name="Alikhan N.F."/>
            <person name="Baker D."/>
            <person name="Gharbi K."/>
            <person name="Hall N."/>
            <person name="Watson M."/>
            <person name="Adriaenssens E.M."/>
            <person name="Foster-Nyarko E."/>
            <person name="Jarju S."/>
            <person name="Secka A."/>
            <person name="Antonio M."/>
            <person name="Oren A."/>
            <person name="Chaudhuri R.R."/>
            <person name="La Ragione R."/>
            <person name="Hildebrand F."/>
            <person name="Pallen M.J."/>
        </authorList>
    </citation>
    <scope>NUCLEOTIDE SEQUENCE</scope>
    <source>
        <strain evidence="3">ChiGjej2B2-16831</strain>
    </source>
</reference>
<evidence type="ECO:0008006" key="5">
    <source>
        <dbReference type="Google" id="ProtNLM"/>
    </source>
</evidence>
<protein>
    <recommendedName>
        <fullName evidence="5">Oligoendopeptidase F</fullName>
    </recommendedName>
</protein>
<evidence type="ECO:0000313" key="3">
    <source>
        <dbReference type="EMBL" id="HIU94900.1"/>
    </source>
</evidence>
<keyword evidence="2" id="KW-0732">Signal</keyword>
<dbReference type="SUPFAM" id="SSF55486">
    <property type="entry name" value="Metalloproteases ('zincins'), catalytic domain"/>
    <property type="match status" value="1"/>
</dbReference>
<evidence type="ECO:0000313" key="4">
    <source>
        <dbReference type="Proteomes" id="UP000824128"/>
    </source>
</evidence>
<dbReference type="EMBL" id="DVNZ01000225">
    <property type="protein sequence ID" value="HIU94900.1"/>
    <property type="molecule type" value="Genomic_DNA"/>
</dbReference>
<dbReference type="Gene3D" id="1.10.1370.30">
    <property type="match status" value="1"/>
</dbReference>
<sequence>MKLLQPAPLRRLLPLLLALVLLCGACVMPPAATEAPTAAPPTAAPAPTQAPAATEAPAATKVPAATEAPAATAVPAAAHPNIPFSEMAYERPDTDALTEKLNALIADAQAEGGGTDALLDRFDEALADFNAASSALSLCYVYYAHDVSDAYYRDEYAELLAALNRIDLLMTDAALALLERGDGLALARWGEDFAAAVEAGDKLNDEAIQPLLEQEQALVQEYDDLIASFVLEEDGRTYTMEQIVSVAAEDYEEYVRLYDAYTAQLNEQAGAIFLELLALRSDIAAKLGYGSYAAYGYDLYGRDFTVTDAQALHAAVKEHLTPLFQQYTLLAVYAERSMGERAYPLEEYFETLRKVTADFSPLMREALDYMIDYGLYDFEANENKMEMSFTTYFSAYASPFMFTAWEDSMQNTSTVIHELGHFANYYHSPVDGWSVSSSLDLAEVDSQGFELLMMPYLPQLYGSDEVAEAAAISRLADALYAVVSGCMEDEFQQAVYADPDMTLEQMNALYRRLAEEYGLADLYGYTGTEWAMIPHTFQSPMYYISYATSMVAAFELWTLSLTDADAARTAYLNILQRGAYAKFRETLSANGLGDPLSPATIESIAAALS</sequence>
<reference evidence="3" key="1">
    <citation type="submission" date="2020-10" db="EMBL/GenBank/DDBJ databases">
        <authorList>
            <person name="Gilroy R."/>
        </authorList>
    </citation>
    <scope>NUCLEOTIDE SEQUENCE</scope>
    <source>
        <strain evidence="3">ChiGjej2B2-16831</strain>
    </source>
</reference>
<feature type="chain" id="PRO_5038473725" description="Oligoendopeptidase F" evidence="2">
    <location>
        <begin position="35"/>
        <end position="609"/>
    </location>
</feature>
<feature type="compositionally biased region" description="Low complexity" evidence="1">
    <location>
        <begin position="45"/>
        <end position="65"/>
    </location>
</feature>
<proteinExistence type="predicted"/>